<keyword evidence="4" id="KW-1185">Reference proteome</keyword>
<dbReference type="InterPro" id="IPR006680">
    <property type="entry name" value="Amidohydro-rel"/>
</dbReference>
<gene>
    <name evidence="3" type="ORF">C5745_15775</name>
</gene>
<feature type="domain" description="Amidohydrolase-related" evidence="2">
    <location>
        <begin position="52"/>
        <end position="373"/>
    </location>
</feature>
<dbReference type="InterPro" id="IPR050287">
    <property type="entry name" value="MTA/SAH_deaminase"/>
</dbReference>
<evidence type="ECO:0000313" key="4">
    <source>
        <dbReference type="Proteomes" id="UP000239711"/>
    </source>
</evidence>
<sequence length="389" mass="43497">MRYISASIVIPVKGDLMRKGVVAIDKTGVIKGVYKDTDPAVSSVKKEFYDGVLIPGFVNAHCHIELSHMLGKTKKGTGLPRFLANVMKQRSANEKDILAQIEAADQTMYNNGIQAVGDHVNTALSAKTKTNSSITYHTFVEVMAMTKEDIQVRVDKARDIEFYFNANHASITPHAPYSCSKELFKAFRKLVSEDNILSVHNQESDEENRLYRYKQGEFLDFYKEMGLNADSFKAQARNSIQSYLAHLPKNNPLMLIHNTYMSLKDIDFIERLGRDVYFCVCPKSNLYIEGKLPKILGFVPNQNRMVVGTDSLASNDTLDILGELKVLSSHFSQLDFLQILPWATINGATVLGLADQLGSIEVGKTPGLVLLEGMNNLRLTERVTLKRIA</sequence>
<evidence type="ECO:0000313" key="3">
    <source>
        <dbReference type="EMBL" id="PRD46426.1"/>
    </source>
</evidence>
<comment type="caution">
    <text evidence="3">The sequence shown here is derived from an EMBL/GenBank/DDBJ whole genome shotgun (WGS) entry which is preliminary data.</text>
</comment>
<dbReference type="InterPro" id="IPR011059">
    <property type="entry name" value="Metal-dep_hydrolase_composite"/>
</dbReference>
<dbReference type="Gene3D" id="3.20.20.140">
    <property type="entry name" value="Metal-dependent hydrolases"/>
    <property type="match status" value="1"/>
</dbReference>
<dbReference type="GO" id="GO:0016810">
    <property type="term" value="F:hydrolase activity, acting on carbon-nitrogen (but not peptide) bonds"/>
    <property type="evidence" value="ECO:0007669"/>
    <property type="project" value="InterPro"/>
</dbReference>
<dbReference type="AlphaFoldDB" id="A0A2S9J0W4"/>
<reference evidence="3 4" key="1">
    <citation type="submission" date="2018-02" db="EMBL/GenBank/DDBJ databases">
        <title>The draft genome of Sphingobacterium sp. 5JN-11.</title>
        <authorList>
            <person name="Liu L."/>
            <person name="Li L."/>
            <person name="Liang L."/>
            <person name="Zhang X."/>
            <person name="Wang T."/>
        </authorList>
    </citation>
    <scope>NUCLEOTIDE SEQUENCE [LARGE SCALE GENOMIC DNA]</scope>
    <source>
        <strain evidence="3 4">5JN-11</strain>
    </source>
</reference>
<evidence type="ECO:0000256" key="1">
    <source>
        <dbReference type="ARBA" id="ARBA00022801"/>
    </source>
</evidence>
<name>A0A2S9J0W4_9SPHI</name>
<accession>A0A2S9J0W4</accession>
<dbReference type="InterPro" id="IPR032466">
    <property type="entry name" value="Metal_Hydrolase"/>
</dbReference>
<dbReference type="SUPFAM" id="SSF51556">
    <property type="entry name" value="Metallo-dependent hydrolases"/>
    <property type="match status" value="1"/>
</dbReference>
<proteinExistence type="predicted"/>
<organism evidence="3 4">
    <name type="scientific">Sphingobacterium haloxyli</name>
    <dbReference type="NCBI Taxonomy" id="2100533"/>
    <lineage>
        <taxon>Bacteria</taxon>
        <taxon>Pseudomonadati</taxon>
        <taxon>Bacteroidota</taxon>
        <taxon>Sphingobacteriia</taxon>
        <taxon>Sphingobacteriales</taxon>
        <taxon>Sphingobacteriaceae</taxon>
        <taxon>Sphingobacterium</taxon>
    </lineage>
</organism>
<dbReference type="Gene3D" id="2.30.40.10">
    <property type="entry name" value="Urease, subunit C, domain 1"/>
    <property type="match status" value="1"/>
</dbReference>
<dbReference type="RefSeq" id="WP_105717969.1">
    <property type="nucleotide sequence ID" value="NZ_PVBQ01000014.1"/>
</dbReference>
<dbReference type="Proteomes" id="UP000239711">
    <property type="component" value="Unassembled WGS sequence"/>
</dbReference>
<dbReference type="EMBL" id="PVBQ01000014">
    <property type="protein sequence ID" value="PRD46426.1"/>
    <property type="molecule type" value="Genomic_DNA"/>
</dbReference>
<dbReference type="Pfam" id="PF01979">
    <property type="entry name" value="Amidohydro_1"/>
    <property type="match status" value="1"/>
</dbReference>
<dbReference type="PANTHER" id="PTHR43794:SF11">
    <property type="entry name" value="AMIDOHYDROLASE-RELATED DOMAIN-CONTAINING PROTEIN"/>
    <property type="match status" value="1"/>
</dbReference>
<dbReference type="OrthoDB" id="9807210at2"/>
<protein>
    <submittedName>
        <fullName evidence="3">Amidohydrolase</fullName>
    </submittedName>
</protein>
<dbReference type="PANTHER" id="PTHR43794">
    <property type="entry name" value="AMINOHYDROLASE SSNA-RELATED"/>
    <property type="match status" value="1"/>
</dbReference>
<evidence type="ECO:0000259" key="2">
    <source>
        <dbReference type="Pfam" id="PF01979"/>
    </source>
</evidence>
<keyword evidence="1 3" id="KW-0378">Hydrolase</keyword>